<organism evidence="3 4">
    <name type="scientific">Sediminitomix flava</name>
    <dbReference type="NCBI Taxonomy" id="379075"/>
    <lineage>
        <taxon>Bacteria</taxon>
        <taxon>Pseudomonadati</taxon>
        <taxon>Bacteroidota</taxon>
        <taxon>Cytophagia</taxon>
        <taxon>Cytophagales</taxon>
        <taxon>Flammeovirgaceae</taxon>
        <taxon>Sediminitomix</taxon>
    </lineage>
</organism>
<dbReference type="PANTHER" id="PTHR46825">
    <property type="entry name" value="D-ALANYL-D-ALANINE-CARBOXYPEPTIDASE/ENDOPEPTIDASE AMPH"/>
    <property type="match status" value="1"/>
</dbReference>
<feature type="domain" description="Beta-lactamase-related" evidence="2">
    <location>
        <begin position="36"/>
        <end position="367"/>
    </location>
</feature>
<accession>A0A315Z7P2</accession>
<gene>
    <name evidence="3" type="ORF">BC781_1058</name>
</gene>
<feature type="chain" id="PRO_5016373259" evidence="1">
    <location>
        <begin position="24"/>
        <end position="387"/>
    </location>
</feature>
<evidence type="ECO:0000256" key="1">
    <source>
        <dbReference type="SAM" id="SignalP"/>
    </source>
</evidence>
<feature type="signal peptide" evidence="1">
    <location>
        <begin position="1"/>
        <end position="23"/>
    </location>
</feature>
<evidence type="ECO:0000313" key="3">
    <source>
        <dbReference type="EMBL" id="PWJ39945.1"/>
    </source>
</evidence>
<protein>
    <submittedName>
        <fullName evidence="3">CubicO group peptidase (Beta-lactamase class C family)</fullName>
    </submittedName>
</protein>
<dbReference type="InterPro" id="IPR012338">
    <property type="entry name" value="Beta-lactam/transpept-like"/>
</dbReference>
<dbReference type="Pfam" id="PF00144">
    <property type="entry name" value="Beta-lactamase"/>
    <property type="match status" value="1"/>
</dbReference>
<name>A0A315Z7P2_SEDFL</name>
<dbReference type="AlphaFoldDB" id="A0A315Z7P2"/>
<dbReference type="PANTHER" id="PTHR46825:SF9">
    <property type="entry name" value="BETA-LACTAMASE-RELATED DOMAIN-CONTAINING PROTEIN"/>
    <property type="match status" value="1"/>
</dbReference>
<proteinExistence type="predicted"/>
<dbReference type="EMBL" id="QGDO01000005">
    <property type="protein sequence ID" value="PWJ39945.1"/>
    <property type="molecule type" value="Genomic_DNA"/>
</dbReference>
<dbReference type="InterPro" id="IPR001466">
    <property type="entry name" value="Beta-lactam-related"/>
</dbReference>
<reference evidence="3 4" key="1">
    <citation type="submission" date="2018-03" db="EMBL/GenBank/DDBJ databases">
        <title>Genomic Encyclopedia of Archaeal and Bacterial Type Strains, Phase II (KMG-II): from individual species to whole genera.</title>
        <authorList>
            <person name="Goeker M."/>
        </authorList>
    </citation>
    <scope>NUCLEOTIDE SEQUENCE [LARGE SCALE GENOMIC DNA]</scope>
    <source>
        <strain evidence="3 4">DSM 28229</strain>
    </source>
</reference>
<dbReference type="SUPFAM" id="SSF56601">
    <property type="entry name" value="beta-lactamase/transpeptidase-like"/>
    <property type="match status" value="1"/>
</dbReference>
<comment type="caution">
    <text evidence="3">The sequence shown here is derived from an EMBL/GenBank/DDBJ whole genome shotgun (WGS) entry which is preliminary data.</text>
</comment>
<sequence>MKQLFSIYLFLMSIILVSCQVHSQEVKNESLEFELNQLIQQEFEEGKFEGTITIGNYDEIIFQRAIGVADRSWEIPMSMNVRFDIASVNKSFIAGLTLKAVEEGLLSLGDKLVNILKELEIVYTGSFSDSITIHQMLSHTSGLPDYNAVPEELSENFFINFKRKRFSNTEYVDFISKLPVVGKPKEKFYYSNFAYHLLPILLEELYNKSFSELLIEKITEPLQLASTRAYTQNEEIQDSLATAYNYQEKSGRWYENDFIDLSLGRRIFSTSTDLYKWGLAMDDTTFLSHSSLKLMKTNHLKEVSNSLSYGYGWVVFDGKGNYEMGKLPIAKKYIIHGGNTGGYKAMLVNINSGEWVISFLSNIGSRTNELQLAEKIVQLLNKQSDES</sequence>
<keyword evidence="1" id="KW-0732">Signal</keyword>
<dbReference type="InterPro" id="IPR050491">
    <property type="entry name" value="AmpC-like"/>
</dbReference>
<evidence type="ECO:0000313" key="4">
    <source>
        <dbReference type="Proteomes" id="UP000245535"/>
    </source>
</evidence>
<dbReference type="Gene3D" id="3.40.710.10">
    <property type="entry name" value="DD-peptidase/beta-lactamase superfamily"/>
    <property type="match status" value="1"/>
</dbReference>
<dbReference type="PROSITE" id="PS51257">
    <property type="entry name" value="PROKAR_LIPOPROTEIN"/>
    <property type="match status" value="1"/>
</dbReference>
<dbReference type="RefSeq" id="WP_109620227.1">
    <property type="nucleotide sequence ID" value="NZ_QGDO01000005.1"/>
</dbReference>
<evidence type="ECO:0000259" key="2">
    <source>
        <dbReference type="Pfam" id="PF00144"/>
    </source>
</evidence>
<dbReference type="Proteomes" id="UP000245535">
    <property type="component" value="Unassembled WGS sequence"/>
</dbReference>
<keyword evidence="4" id="KW-1185">Reference proteome</keyword>
<dbReference type="OrthoDB" id="9793489at2"/>